<evidence type="ECO:0000256" key="11">
    <source>
        <dbReference type="PIRSR" id="PIRSR005096-2"/>
    </source>
</evidence>
<feature type="binding site" evidence="12">
    <location>
        <begin position="178"/>
        <end position="180"/>
    </location>
    <ligand>
        <name>beta-D-galactose</name>
        <dbReference type="ChEBI" id="CHEBI:27667"/>
    </ligand>
</feature>
<dbReference type="UniPathway" id="UPA00242"/>
<keyword evidence="6" id="KW-0597">Phosphoprotein</keyword>
<evidence type="ECO:0000256" key="8">
    <source>
        <dbReference type="ARBA" id="ARBA00023277"/>
    </source>
</evidence>
<dbReference type="PANTHER" id="PTHR10091">
    <property type="entry name" value="ALDOSE-1-EPIMERASE"/>
    <property type="match status" value="1"/>
</dbReference>
<dbReference type="InterPro" id="IPR047215">
    <property type="entry name" value="Galactose_mutarotase-like"/>
</dbReference>
<comment type="pathway">
    <text evidence="2 9">Carbohydrate metabolism; hexose metabolism.</text>
</comment>
<dbReference type="Pfam" id="PF01263">
    <property type="entry name" value="Aldose_epim"/>
    <property type="match status" value="1"/>
</dbReference>
<organism evidence="13 14">
    <name type="scientific">Thalassotalea agarivorans</name>
    <name type="common">Thalassomonas agarivorans</name>
    <dbReference type="NCBI Taxonomy" id="349064"/>
    <lineage>
        <taxon>Bacteria</taxon>
        <taxon>Pseudomonadati</taxon>
        <taxon>Pseudomonadota</taxon>
        <taxon>Gammaproteobacteria</taxon>
        <taxon>Alteromonadales</taxon>
        <taxon>Colwelliaceae</taxon>
        <taxon>Thalassotalea</taxon>
    </lineage>
</organism>
<name>A0A1I0BWJ4_THASX</name>
<evidence type="ECO:0000313" key="14">
    <source>
        <dbReference type="Proteomes" id="UP000199308"/>
    </source>
</evidence>
<comment type="catalytic activity">
    <reaction evidence="9">
        <text>alpha-D-glucose = beta-D-glucose</text>
        <dbReference type="Rhea" id="RHEA:10264"/>
        <dbReference type="ChEBI" id="CHEBI:15903"/>
        <dbReference type="ChEBI" id="CHEBI:17925"/>
        <dbReference type="EC" id="5.1.3.3"/>
    </reaction>
</comment>
<dbReference type="SUPFAM" id="SSF74650">
    <property type="entry name" value="Galactose mutarotase-like"/>
    <property type="match status" value="1"/>
</dbReference>
<dbReference type="CDD" id="cd09019">
    <property type="entry name" value="galactose_mutarotase_like"/>
    <property type="match status" value="1"/>
</dbReference>
<protein>
    <recommendedName>
        <fullName evidence="9">Aldose 1-epimerase</fullName>
        <ecNumber evidence="9">5.1.3.3</ecNumber>
    </recommendedName>
</protein>
<evidence type="ECO:0000256" key="1">
    <source>
        <dbReference type="ARBA" id="ARBA00004496"/>
    </source>
</evidence>
<dbReference type="InterPro" id="IPR015443">
    <property type="entry name" value="Aldose_1-epimerase"/>
</dbReference>
<evidence type="ECO:0000256" key="4">
    <source>
        <dbReference type="ARBA" id="ARBA00011245"/>
    </source>
</evidence>
<proteinExistence type="inferred from homology"/>
<keyword evidence="5" id="KW-0963">Cytoplasm</keyword>
<feature type="binding site" evidence="11">
    <location>
        <position position="250"/>
    </location>
    <ligand>
        <name>beta-D-galactose</name>
        <dbReference type="ChEBI" id="CHEBI:27667"/>
    </ligand>
</feature>
<dbReference type="Proteomes" id="UP000199308">
    <property type="component" value="Unassembled WGS sequence"/>
</dbReference>
<feature type="active site" description="Proton acceptor" evidence="10">
    <location>
        <position position="315"/>
    </location>
</feature>
<evidence type="ECO:0000256" key="9">
    <source>
        <dbReference type="PIRNR" id="PIRNR005096"/>
    </source>
</evidence>
<keyword evidence="14" id="KW-1185">Reference proteome</keyword>
<dbReference type="Gene3D" id="2.70.98.10">
    <property type="match status" value="1"/>
</dbReference>
<dbReference type="NCBIfam" id="NF008277">
    <property type="entry name" value="PRK11055.1"/>
    <property type="match status" value="1"/>
</dbReference>
<evidence type="ECO:0000256" key="3">
    <source>
        <dbReference type="ARBA" id="ARBA00006206"/>
    </source>
</evidence>
<dbReference type="GO" id="GO:0030246">
    <property type="term" value="F:carbohydrate binding"/>
    <property type="evidence" value="ECO:0007669"/>
    <property type="project" value="InterPro"/>
</dbReference>
<dbReference type="EMBL" id="FOHK01000004">
    <property type="protein sequence ID" value="SET11349.1"/>
    <property type="molecule type" value="Genomic_DNA"/>
</dbReference>
<dbReference type="RefSeq" id="WP_093328295.1">
    <property type="nucleotide sequence ID" value="NZ_AP027363.1"/>
</dbReference>
<dbReference type="InterPro" id="IPR008183">
    <property type="entry name" value="Aldose_1/G6P_1-epimerase"/>
</dbReference>
<dbReference type="GO" id="GO:0033499">
    <property type="term" value="P:galactose catabolic process via UDP-galactose, Leloir pathway"/>
    <property type="evidence" value="ECO:0007669"/>
    <property type="project" value="TreeGrafter"/>
</dbReference>
<dbReference type="AlphaFoldDB" id="A0A1I0BWJ4"/>
<evidence type="ECO:0000256" key="5">
    <source>
        <dbReference type="ARBA" id="ARBA00022490"/>
    </source>
</evidence>
<dbReference type="GO" id="GO:0004034">
    <property type="term" value="F:aldose 1-epimerase activity"/>
    <property type="evidence" value="ECO:0007669"/>
    <property type="project" value="UniProtKB-EC"/>
</dbReference>
<evidence type="ECO:0000256" key="6">
    <source>
        <dbReference type="ARBA" id="ARBA00022553"/>
    </source>
</evidence>
<comment type="subcellular location">
    <subcellularLocation>
        <location evidence="1">Cytoplasm</location>
    </subcellularLocation>
</comment>
<dbReference type="InterPro" id="IPR014718">
    <property type="entry name" value="GH-type_carb-bd"/>
</dbReference>
<evidence type="ECO:0000256" key="12">
    <source>
        <dbReference type="PIRSR" id="PIRSR005096-3"/>
    </source>
</evidence>
<feature type="binding site" evidence="12">
    <location>
        <begin position="81"/>
        <end position="82"/>
    </location>
    <ligand>
        <name>beta-D-galactose</name>
        <dbReference type="ChEBI" id="CHEBI:27667"/>
    </ligand>
</feature>
<evidence type="ECO:0000313" key="13">
    <source>
        <dbReference type="EMBL" id="SET11349.1"/>
    </source>
</evidence>
<evidence type="ECO:0000256" key="10">
    <source>
        <dbReference type="PIRSR" id="PIRSR005096-1"/>
    </source>
</evidence>
<dbReference type="GO" id="GO:0005737">
    <property type="term" value="C:cytoplasm"/>
    <property type="evidence" value="ECO:0007669"/>
    <property type="project" value="UniProtKB-SubCell"/>
</dbReference>
<gene>
    <name evidence="13" type="ORF">SAMN05660429_01076</name>
</gene>
<comment type="similarity">
    <text evidence="3 9">Belongs to the aldose epimerase family.</text>
</comment>
<accession>A0A1I0BWJ4</accession>
<dbReference type="PANTHER" id="PTHR10091:SF0">
    <property type="entry name" value="GALACTOSE MUTAROTASE"/>
    <property type="match status" value="1"/>
</dbReference>
<feature type="active site" description="Proton donor" evidence="10">
    <location>
        <position position="178"/>
    </location>
</feature>
<keyword evidence="7 9" id="KW-0413">Isomerase</keyword>
<evidence type="ECO:0000256" key="7">
    <source>
        <dbReference type="ARBA" id="ARBA00023235"/>
    </source>
</evidence>
<keyword evidence="8 9" id="KW-0119">Carbohydrate metabolism</keyword>
<dbReference type="GO" id="GO:0006006">
    <property type="term" value="P:glucose metabolic process"/>
    <property type="evidence" value="ECO:0007669"/>
    <property type="project" value="TreeGrafter"/>
</dbReference>
<evidence type="ECO:0000256" key="2">
    <source>
        <dbReference type="ARBA" id="ARBA00005028"/>
    </source>
</evidence>
<dbReference type="PIRSF" id="PIRSF005096">
    <property type="entry name" value="GALM"/>
    <property type="match status" value="1"/>
</dbReference>
<dbReference type="InterPro" id="IPR011013">
    <property type="entry name" value="Gal_mutarotase_sf_dom"/>
</dbReference>
<reference evidence="13 14" key="1">
    <citation type="submission" date="2016-10" db="EMBL/GenBank/DDBJ databases">
        <authorList>
            <person name="de Groot N.N."/>
        </authorList>
    </citation>
    <scope>NUCLEOTIDE SEQUENCE [LARGE SCALE GENOMIC DNA]</scope>
    <source>
        <strain evidence="13 14">DSM 19706</strain>
    </source>
</reference>
<dbReference type="FunFam" id="2.70.98.10:FF:000003">
    <property type="entry name" value="Aldose 1-epimerase"/>
    <property type="match status" value="1"/>
</dbReference>
<sequence length="350" mass="38995">MKPIVISPFGTMANGEQVMQYCLENNIGSKVTILSLGGIIQSLYLPNREGQHDDVVLGFDNVAQYENESPYFGCIVGRFANRIANGEFELEGKKYQLAKNNGPNNLHGGPQGFESRLWQVEVINDGHITMSLVSPDGDQGFPGTMVVTVDYKFSEDNQLMVRYHATCDQQSIVNLTQHSYFNLAGHNQSDVLAHQLQLKASHITEVNEHLIPTGKLRPVKDTPFDFMSFKPLARDIDADDDQIRLGGGYDHNWVFDTTGQPFSAPLAQLFDEHSGRAMSVYTDQPGVQVYTANFLDDLKGKKNAQYKPRQAVCLETQHFPDAINQPEFPSVVISPNKPFTTTTIFAFSIS</sequence>
<dbReference type="OrthoDB" id="9779408at2"/>
<dbReference type="STRING" id="349064.SAMN05660429_01076"/>
<dbReference type="EC" id="5.1.3.3" evidence="9"/>
<comment type="subunit">
    <text evidence="4">Monomer.</text>
</comment>